<feature type="compositionally biased region" description="Polar residues" evidence="10">
    <location>
        <begin position="1041"/>
        <end position="1055"/>
    </location>
</feature>
<dbReference type="Pfam" id="PF23341">
    <property type="entry name" value="PEP5_VPS11_N"/>
    <property type="match status" value="2"/>
</dbReference>
<dbReference type="PANTHER" id="PTHR23323:SF24">
    <property type="entry name" value="VACUOLAR PROTEIN SORTING-ASSOCIATED PROTEIN 11 HOMOLOG"/>
    <property type="match status" value="1"/>
</dbReference>
<dbReference type="EMBL" id="GEEE01019094">
    <property type="protein sequence ID" value="JAP44131.1"/>
    <property type="molecule type" value="Transcribed_RNA"/>
</dbReference>
<dbReference type="GO" id="GO:0006904">
    <property type="term" value="P:vesicle docking involved in exocytosis"/>
    <property type="evidence" value="ECO:0007669"/>
    <property type="project" value="TreeGrafter"/>
</dbReference>
<dbReference type="SUPFAM" id="SSF57850">
    <property type="entry name" value="RING/U-box"/>
    <property type="match status" value="1"/>
</dbReference>
<comment type="similarity">
    <text evidence="2">Belongs to the VPS11 family.</text>
</comment>
<evidence type="ECO:0000259" key="11">
    <source>
        <dbReference type="PROSITE" id="PS50089"/>
    </source>
</evidence>
<dbReference type="Pfam" id="PF00097">
    <property type="entry name" value="zf-C3HC4"/>
    <property type="match status" value="1"/>
</dbReference>
<comment type="subcellular location">
    <subcellularLocation>
        <location evidence="1">Late endosome membrane</location>
        <topology evidence="1">Peripheral membrane protein</topology>
        <orientation evidence="1">Cytoplasmic side</orientation>
    </subcellularLocation>
</comment>
<dbReference type="SUPFAM" id="SSF50978">
    <property type="entry name" value="WD40 repeat-like"/>
    <property type="match status" value="1"/>
</dbReference>
<dbReference type="Gene3D" id="2.130.10.10">
    <property type="entry name" value="YVTN repeat-like/Quinoprotein amine dehydrogenase"/>
    <property type="match status" value="1"/>
</dbReference>
<evidence type="ECO:0000256" key="1">
    <source>
        <dbReference type="ARBA" id="ARBA00004492"/>
    </source>
</evidence>
<evidence type="ECO:0000256" key="4">
    <source>
        <dbReference type="ARBA" id="ARBA00022723"/>
    </source>
</evidence>
<organism evidence="12">
    <name type="scientific">Schistocephalus solidus</name>
    <name type="common">Tapeworm</name>
    <dbReference type="NCBI Taxonomy" id="70667"/>
    <lineage>
        <taxon>Eukaryota</taxon>
        <taxon>Metazoa</taxon>
        <taxon>Spiralia</taxon>
        <taxon>Lophotrochozoa</taxon>
        <taxon>Platyhelminthes</taxon>
        <taxon>Cestoda</taxon>
        <taxon>Eucestoda</taxon>
        <taxon>Diphyllobothriidea</taxon>
        <taxon>Diphyllobothriidae</taxon>
        <taxon>Schistocephalus</taxon>
    </lineage>
</organism>
<dbReference type="InterPro" id="IPR057307">
    <property type="entry name" value="PEP5_VPS11_N"/>
</dbReference>
<evidence type="ECO:0000256" key="9">
    <source>
        <dbReference type="PROSITE-ProRule" id="PRU00175"/>
    </source>
</evidence>
<feature type="non-terminal residue" evidence="12">
    <location>
        <position position="1"/>
    </location>
</feature>
<dbReference type="GO" id="GO:0048284">
    <property type="term" value="P:organelle fusion"/>
    <property type="evidence" value="ECO:0007669"/>
    <property type="project" value="TreeGrafter"/>
</dbReference>
<evidence type="ECO:0000256" key="6">
    <source>
        <dbReference type="ARBA" id="ARBA00022833"/>
    </source>
</evidence>
<dbReference type="GO" id="GO:0030674">
    <property type="term" value="F:protein-macromolecule adaptor activity"/>
    <property type="evidence" value="ECO:0007669"/>
    <property type="project" value="TreeGrafter"/>
</dbReference>
<accession>A0A0X3NWD4</accession>
<dbReference type="PANTHER" id="PTHR23323">
    <property type="entry name" value="VACUOLAR PROTEIN SORTING-ASSOCIATED PROTEIN"/>
    <property type="match status" value="1"/>
</dbReference>
<evidence type="ECO:0000256" key="10">
    <source>
        <dbReference type="SAM" id="MobiDB-lite"/>
    </source>
</evidence>
<dbReference type="InterPro" id="IPR001841">
    <property type="entry name" value="Znf_RING"/>
</dbReference>
<feature type="region of interest" description="Disordered" evidence="10">
    <location>
        <begin position="1014"/>
        <end position="1074"/>
    </location>
</feature>
<evidence type="ECO:0000313" key="12">
    <source>
        <dbReference type="EMBL" id="JAP44131.1"/>
    </source>
</evidence>
<name>A0A0X3NWD4_SCHSO</name>
<reference evidence="12" key="1">
    <citation type="submission" date="2016-01" db="EMBL/GenBank/DDBJ databases">
        <title>Reference transcriptome for the parasite Schistocephalus solidus: insights into the molecular evolution of parasitism.</title>
        <authorList>
            <person name="Hebert F.O."/>
            <person name="Grambauer S."/>
            <person name="Barber I."/>
            <person name="Landry C.R."/>
            <person name="Aubin-Horth N."/>
        </authorList>
    </citation>
    <scope>NUCLEOTIDE SEQUENCE</scope>
</reference>
<evidence type="ECO:0000256" key="2">
    <source>
        <dbReference type="ARBA" id="ARBA00007070"/>
    </source>
</evidence>
<dbReference type="GO" id="GO:0008270">
    <property type="term" value="F:zinc ion binding"/>
    <property type="evidence" value="ECO:0007669"/>
    <property type="project" value="UniProtKB-KW"/>
</dbReference>
<keyword evidence="3" id="KW-0813">Transport</keyword>
<sequence length="1162" mass="128066">WLSRPLHMAYSRRFPFFELAPVNFDKAGNSFADVPVTCVTAGCGYLWIGDEDGFMHCMNSSFCISSFRAHLLPVRHCVQAKNADLLVTVGADEPYDEKLCVWNTRKWSLTSKTSHPVCCRTVKAAPPDKQAGEVTCVEVAENLETVLLGHSTGLVQLIMGDLSSDRHCRRLILHEFSSPVTGLSFFSTRKTKQKATGGQPLAEEINGSSRSRIARRKPLNSSTNLAADSSLSGSNDDVNAAAGFGPLYQAIVFASSEDTLESILLGKKCEPVRKTTLDKFGCRPNCSRLIFDVENSVPHMFIMAHKDAVYFYESEARGPCYALEGDKRGLYAYKSYLIAIKVNSLGPKASSPAPAIAFPNAHSRVTILEYKNKFIAGEFAIPWVHSIITDWGGLFALCIERGPSGSAVRIFELIEKDAQSKLDSLFAKKNFNLALAVARSENFGGEELAHIHRRCADHLFSQKEYDAAVKEYCQTIGVVEPSYVVLRFLENGLINQLARYLEALHEPSNAEHLTKEHTALLLNSYARLDDEERINSFLSMLSTQSKIDSEFYPCVNVLRRAGYPRQALRLASVSGSPTDCVRILVEDLKDFSSALKEINALPFEEALNMICAYGSLLIQVLPTETAELLDKLCSNPKAGRLNVQHFLKIFVNNRTGLMQFLERYILKPNSTKAVSSVVETLLELVLFEREAALKEGDENSAHAKRLGDLAMQLLRDSSLPYDTDKALVLCSQRKFFEGCLFLWEKNRQYNRILGHHMAQNDVKAVISTCEKFGRDLPSLWLEALKFTADKPDAGEHLTAVLTHVEENNLASPLVVLKLLTSVDPSKCCKLGSVKDYLLRYLEAGRQKVEANQAEMQRLREETLRNREIVRQLKTRVKIFQQQKCAVCDQALQPPSIHFLCDHSYHEACFESYSSEDQQCPACTPRNRQLLAEAEKAASADSRSDSQLPHSPFPVRDLLEQLKAALGSQQKPRTSPEVAAPLAFAVRSLLGEGAMQSAATAAPRRQATVVAPAVINRPQEPKLQPSARLVSGQPGSLADSGLGSTLPASASSNPFSTPLPASARPQVTASVASPRLKPRFSQELATAPVSSSSRLSAPKDEFRPNLPLVAANPFDADVMPGDTANNGLSSQNGASERNRPEKAGSPSGRENEEDYPTHLNPFA</sequence>
<feature type="region of interest" description="Disordered" evidence="10">
    <location>
        <begin position="1112"/>
        <end position="1162"/>
    </location>
</feature>
<proteinExistence type="inferred from homology"/>
<keyword evidence="8" id="KW-0472">Membrane</keyword>
<dbReference type="PROSITE" id="PS50089">
    <property type="entry name" value="ZF_RING_2"/>
    <property type="match status" value="1"/>
</dbReference>
<gene>
    <name evidence="12" type="primary">VPS11</name>
    <name evidence="12" type="ORF">TR117162</name>
</gene>
<dbReference type="Pfam" id="PF23356">
    <property type="entry name" value="TPR_PEP5_VPS11"/>
    <property type="match status" value="1"/>
</dbReference>
<feature type="region of interest" description="Disordered" evidence="10">
    <location>
        <begin position="933"/>
        <end position="952"/>
    </location>
</feature>
<dbReference type="InterPro" id="IPR036322">
    <property type="entry name" value="WD40_repeat_dom_sf"/>
</dbReference>
<dbReference type="Gene3D" id="3.30.40.10">
    <property type="entry name" value="Zinc/RING finger domain, C3HC4 (zinc finger)"/>
    <property type="match status" value="1"/>
</dbReference>
<dbReference type="CDD" id="cd16688">
    <property type="entry name" value="RING-H2_Vps11"/>
    <property type="match status" value="1"/>
</dbReference>
<dbReference type="GO" id="GO:0030897">
    <property type="term" value="C:HOPS complex"/>
    <property type="evidence" value="ECO:0007669"/>
    <property type="project" value="TreeGrafter"/>
</dbReference>
<evidence type="ECO:0000256" key="7">
    <source>
        <dbReference type="ARBA" id="ARBA00022927"/>
    </source>
</evidence>
<dbReference type="InterPro" id="IPR015943">
    <property type="entry name" value="WD40/YVTN_repeat-like_dom_sf"/>
</dbReference>
<dbReference type="GO" id="GO:0007032">
    <property type="term" value="P:endosome organization"/>
    <property type="evidence" value="ECO:0007669"/>
    <property type="project" value="TreeGrafter"/>
</dbReference>
<feature type="domain" description="RING-type" evidence="11">
    <location>
        <begin position="884"/>
        <end position="923"/>
    </location>
</feature>
<keyword evidence="4" id="KW-0479">Metal-binding</keyword>
<keyword evidence="5 9" id="KW-0863">Zinc-finger</keyword>
<evidence type="ECO:0000256" key="5">
    <source>
        <dbReference type="ARBA" id="ARBA00022771"/>
    </source>
</evidence>
<feature type="compositionally biased region" description="Basic and acidic residues" evidence="10">
    <location>
        <begin position="933"/>
        <end position="943"/>
    </location>
</feature>
<evidence type="ECO:0000256" key="8">
    <source>
        <dbReference type="ARBA" id="ARBA00023136"/>
    </source>
</evidence>
<dbReference type="AlphaFoldDB" id="A0A0X3NWD4"/>
<feature type="compositionally biased region" description="Polar residues" evidence="10">
    <location>
        <begin position="1122"/>
        <end position="1134"/>
    </location>
</feature>
<dbReference type="GO" id="GO:0031902">
    <property type="term" value="C:late endosome membrane"/>
    <property type="evidence" value="ECO:0007669"/>
    <property type="project" value="UniProtKB-SubCell"/>
</dbReference>
<keyword evidence="7" id="KW-0653">Protein transport</keyword>
<evidence type="ECO:0000256" key="3">
    <source>
        <dbReference type="ARBA" id="ARBA00022448"/>
    </source>
</evidence>
<protein>
    <submittedName>
        <fullName evidence="12">Vacuolar protein sorting-associated protein 11 homolog</fullName>
    </submittedName>
</protein>
<dbReference type="InterPro" id="IPR018957">
    <property type="entry name" value="Znf_C3HC4_RING-type"/>
</dbReference>
<dbReference type="InterPro" id="IPR057308">
    <property type="entry name" value="CHCR_PEP5_VPS11"/>
</dbReference>
<keyword evidence="6" id="KW-0862">Zinc</keyword>
<dbReference type="GO" id="GO:0015031">
    <property type="term" value="P:protein transport"/>
    <property type="evidence" value="ECO:0007669"/>
    <property type="project" value="UniProtKB-KW"/>
</dbReference>
<feature type="region of interest" description="Disordered" evidence="10">
    <location>
        <begin position="191"/>
        <end position="210"/>
    </location>
</feature>
<dbReference type="InterPro" id="IPR013083">
    <property type="entry name" value="Znf_RING/FYVE/PHD"/>
</dbReference>
<dbReference type="GO" id="GO:0007033">
    <property type="term" value="P:vacuole organization"/>
    <property type="evidence" value="ECO:0007669"/>
    <property type="project" value="TreeGrafter"/>
</dbReference>